<keyword evidence="1" id="KW-1133">Transmembrane helix</keyword>
<keyword evidence="1" id="KW-0812">Transmembrane</keyword>
<protein>
    <submittedName>
        <fullName evidence="3">GerMN domain-containing protein</fullName>
    </submittedName>
</protein>
<dbReference type="Proteomes" id="UP000729701">
    <property type="component" value="Unassembled WGS sequence"/>
</dbReference>
<evidence type="ECO:0000313" key="4">
    <source>
        <dbReference type="Proteomes" id="UP000729701"/>
    </source>
</evidence>
<dbReference type="SMART" id="SM00909">
    <property type="entry name" value="Germane"/>
    <property type="match status" value="1"/>
</dbReference>
<feature type="domain" description="GerMN" evidence="2">
    <location>
        <begin position="81"/>
        <end position="167"/>
    </location>
</feature>
<sequence>MKSQHTHPIQTEIALGLVFLLLTVVGMTGWWTKQATQQPIGSRQELVQLQPQTYWLLTENEQTRLVPLHFAVNSGSKQEALKAALNNLLNNPQTHKLSTTIPAGTKLLDLRVTNEGIYVNLSDEFSLGAGTTSMIYRLAQVLYTATSLDPEAKVYISIAGQLIDENYPLAGVGLVLTEPMTREQFLEYL</sequence>
<proteinExistence type="predicted"/>
<feature type="transmembrane region" description="Helical" evidence="1">
    <location>
        <begin position="12"/>
        <end position="31"/>
    </location>
</feature>
<reference evidence="3" key="1">
    <citation type="submission" date="2021-05" db="EMBL/GenBank/DDBJ databases">
        <authorList>
            <person name="Pietrasiak N."/>
            <person name="Ward R."/>
            <person name="Stajich J.E."/>
            <person name="Kurbessoian T."/>
        </authorList>
    </citation>
    <scope>NUCLEOTIDE SEQUENCE</scope>
    <source>
        <strain evidence="3">GSE-NOS-MK-12-04C</strain>
    </source>
</reference>
<reference evidence="3" key="2">
    <citation type="journal article" date="2022" name="Microbiol. Resour. Announc.">
        <title>Metagenome Sequencing to Explore Phylogenomics of Terrestrial Cyanobacteria.</title>
        <authorList>
            <person name="Ward R.D."/>
            <person name="Stajich J.E."/>
            <person name="Johansen J.R."/>
            <person name="Huntemann M."/>
            <person name="Clum A."/>
            <person name="Foster B."/>
            <person name="Foster B."/>
            <person name="Roux S."/>
            <person name="Palaniappan K."/>
            <person name="Varghese N."/>
            <person name="Mukherjee S."/>
            <person name="Reddy T.B.K."/>
            <person name="Daum C."/>
            <person name="Copeland A."/>
            <person name="Chen I.A."/>
            <person name="Ivanova N.N."/>
            <person name="Kyrpides N.C."/>
            <person name="Shapiro N."/>
            <person name="Eloe-Fadrosh E.A."/>
            <person name="Pietrasiak N."/>
        </authorList>
    </citation>
    <scope>NUCLEOTIDE SEQUENCE</scope>
    <source>
        <strain evidence="3">GSE-NOS-MK-12-04C</strain>
    </source>
</reference>
<dbReference type="InterPro" id="IPR019606">
    <property type="entry name" value="GerMN"/>
</dbReference>
<keyword evidence="1" id="KW-0472">Membrane</keyword>
<evidence type="ECO:0000259" key="2">
    <source>
        <dbReference type="SMART" id="SM00909"/>
    </source>
</evidence>
<evidence type="ECO:0000256" key="1">
    <source>
        <dbReference type="SAM" id="Phobius"/>
    </source>
</evidence>
<accession>A0A951URW7</accession>
<comment type="caution">
    <text evidence="3">The sequence shown here is derived from an EMBL/GenBank/DDBJ whole genome shotgun (WGS) entry which is preliminary data.</text>
</comment>
<organism evidence="3 4">
    <name type="scientific">Cyanomargarita calcarea GSE-NOS-MK-12-04C</name>
    <dbReference type="NCBI Taxonomy" id="2839659"/>
    <lineage>
        <taxon>Bacteria</taxon>
        <taxon>Bacillati</taxon>
        <taxon>Cyanobacteriota</taxon>
        <taxon>Cyanophyceae</taxon>
        <taxon>Nostocales</taxon>
        <taxon>Cyanomargaritaceae</taxon>
        <taxon>Cyanomargarita</taxon>
    </lineage>
</organism>
<dbReference type="Pfam" id="PF10646">
    <property type="entry name" value="Germane"/>
    <property type="match status" value="1"/>
</dbReference>
<name>A0A951URW7_9CYAN</name>
<evidence type="ECO:0000313" key="3">
    <source>
        <dbReference type="EMBL" id="MBW4668053.1"/>
    </source>
</evidence>
<dbReference type="AlphaFoldDB" id="A0A951URW7"/>
<dbReference type="EMBL" id="JAHHGZ010000010">
    <property type="protein sequence ID" value="MBW4668053.1"/>
    <property type="molecule type" value="Genomic_DNA"/>
</dbReference>
<gene>
    <name evidence="3" type="ORF">KME60_11680</name>
</gene>